<dbReference type="PIRSF" id="PIRSF004846">
    <property type="entry name" value="ModA"/>
    <property type="match status" value="1"/>
</dbReference>
<dbReference type="CDD" id="cd13539">
    <property type="entry name" value="PBP2_AvModA"/>
    <property type="match status" value="1"/>
</dbReference>
<dbReference type="PANTHER" id="PTHR30632">
    <property type="entry name" value="MOLYBDATE-BINDING PERIPLASMIC PROTEIN"/>
    <property type="match status" value="1"/>
</dbReference>
<proteinExistence type="inferred from homology"/>
<evidence type="ECO:0000256" key="4">
    <source>
        <dbReference type="SAM" id="SignalP"/>
    </source>
</evidence>
<dbReference type="NCBIfam" id="TIGR01256">
    <property type="entry name" value="modA"/>
    <property type="match status" value="1"/>
</dbReference>
<comment type="caution">
    <text evidence="5">The sequence shown here is derived from an EMBL/GenBank/DDBJ whole genome shotgun (WGS) entry which is preliminary data.</text>
</comment>
<gene>
    <name evidence="5" type="primary">modA</name>
    <name evidence="5" type="ORF">ACFPFU_02010</name>
</gene>
<feature type="signal peptide" evidence="4">
    <location>
        <begin position="1"/>
        <end position="30"/>
    </location>
</feature>
<dbReference type="Gene3D" id="3.40.190.10">
    <property type="entry name" value="Periplasmic binding protein-like II"/>
    <property type="match status" value="2"/>
</dbReference>
<dbReference type="SUPFAM" id="SSF53850">
    <property type="entry name" value="Periplasmic binding protein-like II"/>
    <property type="match status" value="1"/>
</dbReference>
<keyword evidence="2" id="KW-0479">Metal-binding</keyword>
<dbReference type="Proteomes" id="UP001595818">
    <property type="component" value="Unassembled WGS sequence"/>
</dbReference>
<organism evidence="5 6">
    <name type="scientific">Negadavirga shengliensis</name>
    <dbReference type="NCBI Taxonomy" id="1389218"/>
    <lineage>
        <taxon>Bacteria</taxon>
        <taxon>Pseudomonadati</taxon>
        <taxon>Bacteroidota</taxon>
        <taxon>Cytophagia</taxon>
        <taxon>Cytophagales</taxon>
        <taxon>Cyclobacteriaceae</taxon>
        <taxon>Negadavirga</taxon>
    </lineage>
</organism>
<comment type="similarity">
    <text evidence="1">Belongs to the bacterial solute-binding protein ModA family.</text>
</comment>
<evidence type="ECO:0000256" key="2">
    <source>
        <dbReference type="ARBA" id="ARBA00022723"/>
    </source>
</evidence>
<reference evidence="6" key="1">
    <citation type="journal article" date="2019" name="Int. J. Syst. Evol. Microbiol.">
        <title>The Global Catalogue of Microorganisms (GCM) 10K type strain sequencing project: providing services to taxonomists for standard genome sequencing and annotation.</title>
        <authorList>
            <consortium name="The Broad Institute Genomics Platform"/>
            <consortium name="The Broad Institute Genome Sequencing Center for Infectious Disease"/>
            <person name="Wu L."/>
            <person name="Ma J."/>
        </authorList>
    </citation>
    <scope>NUCLEOTIDE SEQUENCE [LARGE SCALE GENOMIC DNA]</scope>
    <source>
        <strain evidence="6">CGMCC 4.7466</strain>
    </source>
</reference>
<keyword evidence="6" id="KW-1185">Reference proteome</keyword>
<protein>
    <submittedName>
        <fullName evidence="5">Molybdate ABC transporter substrate-binding protein</fullName>
    </submittedName>
</protein>
<sequence length="264" mass="29226">MKFFHMTFKIKGQVLLLAFLICWISHTSTAQSKKENTVLVAAASDLKFALDAIILEYTSIKPVKIEAIYGSSGKLFEQIFNKAPFHIFMSADIQYPTLLAERGLAGSAVFHYGVGRLVLWSKNMDTGKSGIELLTDPRVKKIAIANPQHAPYGRGAEEAMKYYNVYPSIEKKLVFGENISQTAQFVSTGAADIGVIALSLALAPNMKRLQSSYFLIPEESHSPLLQGAIITAYGKDHQAARDFFEFLKSDSALKILQFYGFSKP</sequence>
<evidence type="ECO:0000256" key="1">
    <source>
        <dbReference type="ARBA" id="ARBA00009175"/>
    </source>
</evidence>
<dbReference type="PANTHER" id="PTHR30632:SF14">
    <property type="entry name" value="TUNGSTATE_MOLYBDATE_CHROMATE-BINDING PROTEIN MODA"/>
    <property type="match status" value="1"/>
</dbReference>
<dbReference type="InterPro" id="IPR050682">
    <property type="entry name" value="ModA/WtpA"/>
</dbReference>
<dbReference type="InterPro" id="IPR044084">
    <property type="entry name" value="AvModA-like_subst-bd"/>
</dbReference>
<evidence type="ECO:0000313" key="6">
    <source>
        <dbReference type="Proteomes" id="UP001595818"/>
    </source>
</evidence>
<dbReference type="EMBL" id="JBHSJJ010000001">
    <property type="protein sequence ID" value="MFC4870443.1"/>
    <property type="molecule type" value="Genomic_DNA"/>
</dbReference>
<name>A0ABV9SVU5_9BACT</name>
<accession>A0ABV9SVU5</accession>
<dbReference type="InterPro" id="IPR005950">
    <property type="entry name" value="ModA"/>
</dbReference>
<evidence type="ECO:0000256" key="3">
    <source>
        <dbReference type="ARBA" id="ARBA00022729"/>
    </source>
</evidence>
<feature type="chain" id="PRO_5046045793" evidence="4">
    <location>
        <begin position="31"/>
        <end position="264"/>
    </location>
</feature>
<dbReference type="Pfam" id="PF13531">
    <property type="entry name" value="SBP_bac_11"/>
    <property type="match status" value="1"/>
</dbReference>
<dbReference type="RefSeq" id="WP_377060983.1">
    <property type="nucleotide sequence ID" value="NZ_JBHSJJ010000001.1"/>
</dbReference>
<evidence type="ECO:0000313" key="5">
    <source>
        <dbReference type="EMBL" id="MFC4870443.1"/>
    </source>
</evidence>
<keyword evidence="3 4" id="KW-0732">Signal</keyword>